<comment type="caution">
    <text evidence="1">The sequence shown here is derived from an EMBL/GenBank/DDBJ whole genome shotgun (WGS) entry which is preliminary data.</text>
</comment>
<dbReference type="PANTHER" id="PTHR14614:SF132">
    <property type="entry name" value="PROTEIN-LYSINE METHYLTRANSFERASE C42C1.13"/>
    <property type="match status" value="1"/>
</dbReference>
<dbReference type="InterPro" id="IPR019410">
    <property type="entry name" value="Methyltransf_16"/>
</dbReference>
<organism evidence="1 2">
    <name type="scientific">Pleurostoma richardsiae</name>
    <dbReference type="NCBI Taxonomy" id="41990"/>
    <lineage>
        <taxon>Eukaryota</taxon>
        <taxon>Fungi</taxon>
        <taxon>Dikarya</taxon>
        <taxon>Ascomycota</taxon>
        <taxon>Pezizomycotina</taxon>
        <taxon>Sordariomycetes</taxon>
        <taxon>Sordariomycetidae</taxon>
        <taxon>Calosphaeriales</taxon>
        <taxon>Pleurostomataceae</taxon>
        <taxon>Pleurostoma</taxon>
    </lineage>
</organism>
<proteinExistence type="predicted"/>
<keyword evidence="2" id="KW-1185">Reference proteome</keyword>
<dbReference type="PANTHER" id="PTHR14614">
    <property type="entry name" value="HEPATOCELLULAR CARCINOMA-ASSOCIATED ANTIGEN"/>
    <property type="match status" value="1"/>
</dbReference>
<accession>A0AA38RTU7</accession>
<dbReference type="EMBL" id="JANBVO010000022">
    <property type="protein sequence ID" value="KAJ9142325.1"/>
    <property type="molecule type" value="Genomic_DNA"/>
</dbReference>
<dbReference type="Gene3D" id="3.40.50.150">
    <property type="entry name" value="Vaccinia Virus protein VP39"/>
    <property type="match status" value="1"/>
</dbReference>
<name>A0AA38RTU7_9PEZI</name>
<sequence>MHYIRLLRPPTLVKKPSREVTLSLVLTITTDLGDSFLAAEDPVPLSVLLQTSSADGSGRMVVTLVDGSSPRQRQQCLWRAGLRVLKTDVLLPPQLASEMLASTESGKTHVLCIRAADPSVSASNTDIIIRGERALVMPIFFPFPSPLNHGDQHVATRRLQLISGDNQALTIEVEEDIGESIARHVWDAGLVAVSLVADILRRESSRGHGPLKEILSCVPSLNILELGTGVGIFGLGAAGTLETSRVSSVEEVNVLLTDLPDGEERATANIRRYEQTHSQDAEQSLRLRVGYENLDWEDGKQGVFGEQLRARPWQLIVISDCTYNVDMLPALVKTLSAIHALQSGEGPTRVLLATKPRHPSEKALFDLMAYDEWTIKESSTLPLPILGSVLQTVEVYLFGKDVRK</sequence>
<dbReference type="Proteomes" id="UP001174694">
    <property type="component" value="Unassembled WGS sequence"/>
</dbReference>
<evidence type="ECO:0000313" key="1">
    <source>
        <dbReference type="EMBL" id="KAJ9142325.1"/>
    </source>
</evidence>
<reference evidence="1" key="1">
    <citation type="submission" date="2022-07" db="EMBL/GenBank/DDBJ databases">
        <title>Fungi with potential for degradation of polypropylene.</title>
        <authorList>
            <person name="Gostincar C."/>
        </authorList>
    </citation>
    <scope>NUCLEOTIDE SEQUENCE</scope>
    <source>
        <strain evidence="1">EXF-13308</strain>
    </source>
</reference>
<dbReference type="GO" id="GO:0008757">
    <property type="term" value="F:S-adenosylmethionine-dependent methyltransferase activity"/>
    <property type="evidence" value="ECO:0007669"/>
    <property type="project" value="UniProtKB-ARBA"/>
</dbReference>
<dbReference type="Pfam" id="PF10294">
    <property type="entry name" value="Methyltransf_16"/>
    <property type="match status" value="1"/>
</dbReference>
<dbReference type="AlphaFoldDB" id="A0AA38RTU7"/>
<dbReference type="InterPro" id="IPR029063">
    <property type="entry name" value="SAM-dependent_MTases_sf"/>
</dbReference>
<dbReference type="GO" id="GO:0005829">
    <property type="term" value="C:cytosol"/>
    <property type="evidence" value="ECO:0007669"/>
    <property type="project" value="TreeGrafter"/>
</dbReference>
<evidence type="ECO:0000313" key="2">
    <source>
        <dbReference type="Proteomes" id="UP001174694"/>
    </source>
</evidence>
<protein>
    <submittedName>
        <fullName evidence="1">UPF0665 family protein c</fullName>
    </submittedName>
</protein>
<gene>
    <name evidence="1" type="ORF">NKR23_g7313</name>
</gene>